<dbReference type="NCBIfam" id="TIGR00952">
    <property type="entry name" value="S15_bact"/>
    <property type="match status" value="1"/>
</dbReference>
<evidence type="ECO:0000256" key="2">
    <source>
        <dbReference type="ARBA" id="ARBA00023274"/>
    </source>
</evidence>
<dbReference type="InterPro" id="IPR009068">
    <property type="entry name" value="uS15_NS1_RNA-bd_sf"/>
</dbReference>
<comment type="subunit">
    <text evidence="3 4">Part of the 30S ribosomal subunit. Forms a bridge to the 50S subunit in the 70S ribosome, contacting the 23S rRNA.</text>
</comment>
<comment type="similarity">
    <text evidence="4 5">Belongs to the universal ribosomal protein uS15 family.</text>
</comment>
<reference evidence="9" key="1">
    <citation type="submission" date="2017-09" db="EMBL/GenBank/DDBJ databases">
        <title>Depth-based differentiation of microbial function through sediment-hosted aquifers and enrichment of novel symbionts in the deep terrestrial subsurface.</title>
        <authorList>
            <person name="Probst A.J."/>
            <person name="Ladd B."/>
            <person name="Jarett J.K."/>
            <person name="Geller-Mcgrath D.E."/>
            <person name="Sieber C.M.K."/>
            <person name="Emerson J.B."/>
            <person name="Anantharaman K."/>
            <person name="Thomas B.C."/>
            <person name="Malmstrom R."/>
            <person name="Stieglmeier M."/>
            <person name="Klingl A."/>
            <person name="Woyke T."/>
            <person name="Ryan C.M."/>
            <person name="Banfield J.F."/>
        </authorList>
    </citation>
    <scope>NUCLEOTIDE SEQUENCE [LARGE SCALE GENOMIC DNA]</scope>
</reference>
<dbReference type="Gene3D" id="1.10.287.10">
    <property type="entry name" value="S15/NS1, RNA-binding"/>
    <property type="match status" value="1"/>
</dbReference>
<evidence type="ECO:0000256" key="3">
    <source>
        <dbReference type="ARBA" id="ARBA00064542"/>
    </source>
</evidence>
<evidence type="ECO:0000256" key="1">
    <source>
        <dbReference type="ARBA" id="ARBA00022980"/>
    </source>
</evidence>
<dbReference type="PANTHER" id="PTHR23321:SF26">
    <property type="entry name" value="SMALL RIBOSOMAL SUBUNIT PROTEIN US15M"/>
    <property type="match status" value="1"/>
</dbReference>
<comment type="function">
    <text evidence="4">Forms an intersubunit bridge (bridge B4) with the 23S rRNA of the 50S subunit in the ribosome.</text>
</comment>
<protein>
    <recommendedName>
        <fullName evidence="4">Small ribosomal subunit protein uS15</fullName>
    </recommendedName>
</protein>
<dbReference type="GO" id="GO:0019843">
    <property type="term" value="F:rRNA binding"/>
    <property type="evidence" value="ECO:0007669"/>
    <property type="project" value="UniProtKB-UniRule"/>
</dbReference>
<feature type="compositionally biased region" description="Basic residues" evidence="7">
    <location>
        <begin position="1"/>
        <end position="10"/>
    </location>
</feature>
<dbReference type="HAMAP" id="MF_01343_B">
    <property type="entry name" value="Ribosomal_uS15_B"/>
    <property type="match status" value="1"/>
</dbReference>
<dbReference type="PANTHER" id="PTHR23321">
    <property type="entry name" value="RIBOSOMAL PROTEIN S15, BACTERIAL AND ORGANELLAR"/>
    <property type="match status" value="1"/>
</dbReference>
<dbReference type="GO" id="GO:0006412">
    <property type="term" value="P:translation"/>
    <property type="evidence" value="ECO:0007669"/>
    <property type="project" value="UniProtKB-UniRule"/>
</dbReference>
<evidence type="ECO:0000256" key="6">
    <source>
        <dbReference type="RuleBase" id="RU004524"/>
    </source>
</evidence>
<dbReference type="EMBL" id="PFBY01000036">
    <property type="protein sequence ID" value="PIR76221.1"/>
    <property type="molecule type" value="Genomic_DNA"/>
</dbReference>
<name>A0A2H0TVP7_9BACT</name>
<sequence length="116" mass="13472">MLTKRKKQNVIKKYQTHEGDTGSSQVQIAILTTEIDELVGHLKKHHKDHSSRRGLLRKVGERRRLLRYLKKEDVKGYEALVIDLKLKQAKKLGKPIKEEDVLEDLEDENVTETSTK</sequence>
<evidence type="ECO:0000256" key="4">
    <source>
        <dbReference type="HAMAP-Rule" id="MF_01343"/>
    </source>
</evidence>
<keyword evidence="1 4" id="KW-0689">Ribosomal protein</keyword>
<dbReference type="Proteomes" id="UP000231530">
    <property type="component" value="Unassembled WGS sequence"/>
</dbReference>
<feature type="region of interest" description="Disordered" evidence="7">
    <location>
        <begin position="1"/>
        <end position="23"/>
    </location>
</feature>
<keyword evidence="4 6" id="KW-0694">RNA-binding</keyword>
<accession>A0A2H0TVP7</accession>
<evidence type="ECO:0000256" key="7">
    <source>
        <dbReference type="SAM" id="MobiDB-lite"/>
    </source>
</evidence>
<proteinExistence type="inferred from homology"/>
<evidence type="ECO:0000313" key="9">
    <source>
        <dbReference type="Proteomes" id="UP000231530"/>
    </source>
</evidence>
<dbReference type="PROSITE" id="PS00362">
    <property type="entry name" value="RIBOSOMAL_S15"/>
    <property type="match status" value="1"/>
</dbReference>
<dbReference type="AlphaFoldDB" id="A0A2H0TVP7"/>
<dbReference type="SUPFAM" id="SSF47060">
    <property type="entry name" value="S15/NS1 RNA-binding domain"/>
    <property type="match status" value="1"/>
</dbReference>
<dbReference type="FunFam" id="1.10.287.10:FF:000002">
    <property type="entry name" value="30S ribosomal protein S15"/>
    <property type="match status" value="1"/>
</dbReference>
<dbReference type="SMART" id="SM01387">
    <property type="entry name" value="Ribosomal_S15"/>
    <property type="match status" value="1"/>
</dbReference>
<dbReference type="InterPro" id="IPR000589">
    <property type="entry name" value="Ribosomal_uS15"/>
</dbReference>
<comment type="caution">
    <text evidence="8">The sequence shown here is derived from an EMBL/GenBank/DDBJ whole genome shotgun (WGS) entry which is preliminary data.</text>
</comment>
<dbReference type="Gene3D" id="6.10.250.3130">
    <property type="match status" value="1"/>
</dbReference>
<keyword evidence="2 4" id="KW-0687">Ribonucleoprotein</keyword>
<comment type="function">
    <text evidence="4 6">One of the primary rRNA binding proteins, it binds directly to 16S rRNA where it helps nucleate assembly of the platform of the 30S subunit by binding and bridging several RNA helices of the 16S rRNA.</text>
</comment>
<dbReference type="GO" id="GO:0022627">
    <property type="term" value="C:cytosolic small ribosomal subunit"/>
    <property type="evidence" value="ECO:0007669"/>
    <property type="project" value="TreeGrafter"/>
</dbReference>
<evidence type="ECO:0000256" key="5">
    <source>
        <dbReference type="RuleBase" id="RU003919"/>
    </source>
</evidence>
<dbReference type="GO" id="GO:0003735">
    <property type="term" value="F:structural constituent of ribosome"/>
    <property type="evidence" value="ECO:0007669"/>
    <property type="project" value="InterPro"/>
</dbReference>
<gene>
    <name evidence="4" type="primary">rpsO</name>
    <name evidence="8" type="ORF">COU32_03045</name>
</gene>
<dbReference type="CDD" id="cd00353">
    <property type="entry name" value="Ribosomal_S15p_S13e"/>
    <property type="match status" value="1"/>
</dbReference>
<organism evidence="8 9">
    <name type="scientific">Candidatus Magasanikbacteria bacterium CG10_big_fil_rev_8_21_14_0_10_42_10</name>
    <dbReference type="NCBI Taxonomy" id="1974649"/>
    <lineage>
        <taxon>Bacteria</taxon>
        <taxon>Candidatus Magasanikiibacteriota</taxon>
    </lineage>
</organism>
<dbReference type="Pfam" id="PF00312">
    <property type="entry name" value="Ribosomal_S15"/>
    <property type="match status" value="1"/>
</dbReference>
<dbReference type="InterPro" id="IPR005290">
    <property type="entry name" value="Ribosomal_uS15_bac-type"/>
</dbReference>
<keyword evidence="4 6" id="KW-0699">rRNA-binding</keyword>
<evidence type="ECO:0000313" key="8">
    <source>
        <dbReference type="EMBL" id="PIR76221.1"/>
    </source>
</evidence>